<sequence length="1752" mass="194220">MKTSFVVLVCIASQSRIVSSRPHHVASTSVHQDRDVCQAYISPFDYSAKVRSRGDEHGLCFLAEAPVSNLLMSRQASGDDDYSCSETKLCKNGACCPKATGFCNYGEKACGTTGTSPNDVCWSNCDAHAECGRNSDPPGKECPLNVCCSQFGFCGTTADFCKKTDDEETSCQSNCDQPGSGSSGGDVQKRVIGYYEAWAHDRECQNMNFKDIPVGALTHAYFSFAYITPGNFLIAPMDDLKPDLFEDFTAIKSANPGLKTVVAVGGWTFNDPGATQSVFSDMVGSAENRKTFIGNLMGFMRKYGFDGVDFDWEYPGAPDRGGKEEDGKNFVTFLKELDDVNKQQPEKYVVSFTVPTSYWYLRWFDLKAIDHVDWVNVMSYDLHGIWDSTNPIGNQVLAHTNLTEIKLAFDLFWRNDVPAGKLNLGLGFYGRSFQLSDPTCHSPGCQFKGGASPGPCSQNSGTLTYREITDIIKNNKLKPYYDKENAVKYVTWNQDQWVSYDDAETFKQKIDFANDQGLGGLLIWAIDQDTDDLEALRGVVGENNLKLFQKQAQNEDQWEGVSVPDCYVTDCGGHCKAGFVKVTNQPCGGAKFLTRHSTEKDSELCCPLDGAPSKEDCRWRGGAPSCNGHCQENEVTVELNRWGDGDYCEDGNKAYCCETALDNTCYWTGEGQRCNGDDEAITFAGTFLQRLSDIAGTFFGLVGLVLEEALAEANIDLLKLYCCPKKDIGNWQNCAWYGEPGSCFDNHCPVGHSVQLATNAYGEGEDCGIRLERSRVFCCDPANGQSPFLPVSLDKLFPNPPEGDDLDTDYELETDDTWGTGTAKVPDDEPSDAAFQFVVMASPEELQVSLDKRDGSHWLLNCENTTNGEEAQTVKMICTDVSEDSNCHKIGLGHGVPGTILQMPPNCGPGKYAVAVGMTPSSHQILPRRVRRSLAHTPIVYDLTFDYDFTRVPRDVGDTQVRIDFSNEVGYWDEIVSAAASKRKTKRSLHDVQGNHVRWLEEEYRDDAHFGLASRDELHARWFGSDILAWLSEMLSPTISREFRHVLDKTYLLKIVDETWQCPLHDGRLLAQAETDVRVESSFGFTLVCKLPALGQKFDLSQSYLTFSNKGDITAIFRLEAYLDLHYDSQEKSMLRVPFPGASFYIPGIAEIGPAMNLKARVEAQLVVSAVMETRVDVASWEFSQTLPANDDFKPSEPDEADYGNSGDFNGVQAPEFYAGITADGRAKLHAIAAIEFGIKINERWNIDGDALASVVADGWIEATAHSSFTTDGNCPFTWGVNIGVDLYAKAEAPSVFNWNLPRFNLPGSGMKPIIPMEECPDPNSNDVSANASQALALLQRRALDKRERITVEPVIKIGAQSLLCPESSQGEGGGDNTPCSQIKGWEPDQYSNALRRRYFVEDGNSSNAEHLHQWSRRTTDSRRTVKACSSTSRAGVLFLAPPYETSGSLNTKVAGVKVYGYTNPGQCNDFGFDGNQQYPTTGLDTDWATEHILELQLVAQFTDQVNRDLGQSLPNYAPSGGPQQTFCQAVKTLWVGVSEASRFALDGVKRDPVNHVLAVLPGNDNNYLSEFVLLDSGVNTAKERMFSGDPTIQNDDTMLKYEGEGNRAVKNLKDVMTAMKYLQDGTVAQRLTQQKERIAARFRELDVNQLPNWNRLDSRGNAYGRWQSLGLEGRWNTFIRDKCATARTKAVTHIDDHLPKLREAYISDFKREQADKQAAGGDTGLKDLIEKIEKIETEWTRYKPISWTNPF</sequence>
<comment type="caution">
    <text evidence="1">The sequence shown here is derived from an EMBL/GenBank/DDBJ whole genome shotgun (WGS) entry which is preliminary data.</text>
</comment>
<dbReference type="Proteomes" id="UP001497680">
    <property type="component" value="Unassembled WGS sequence"/>
</dbReference>
<gene>
    <name evidence="1" type="ORF">F4821DRAFT_275250</name>
</gene>
<dbReference type="EMBL" id="MU394292">
    <property type="protein sequence ID" value="KAI6090041.1"/>
    <property type="molecule type" value="Genomic_DNA"/>
</dbReference>
<evidence type="ECO:0000313" key="2">
    <source>
        <dbReference type="Proteomes" id="UP001497680"/>
    </source>
</evidence>
<protein>
    <submittedName>
        <fullName evidence="1">Carbohydrate-binding module family 18</fullName>
    </submittedName>
</protein>
<name>A0ACC0DBN2_9PEZI</name>
<accession>A0ACC0DBN2</accession>
<proteinExistence type="predicted"/>
<organism evidence="1 2">
    <name type="scientific">Hypoxylon rubiginosum</name>
    <dbReference type="NCBI Taxonomy" id="110542"/>
    <lineage>
        <taxon>Eukaryota</taxon>
        <taxon>Fungi</taxon>
        <taxon>Dikarya</taxon>
        <taxon>Ascomycota</taxon>
        <taxon>Pezizomycotina</taxon>
        <taxon>Sordariomycetes</taxon>
        <taxon>Xylariomycetidae</taxon>
        <taxon>Xylariales</taxon>
        <taxon>Hypoxylaceae</taxon>
        <taxon>Hypoxylon</taxon>
    </lineage>
</organism>
<keyword evidence="2" id="KW-1185">Reference proteome</keyword>
<evidence type="ECO:0000313" key="1">
    <source>
        <dbReference type="EMBL" id="KAI6090041.1"/>
    </source>
</evidence>
<reference evidence="1 2" key="1">
    <citation type="journal article" date="2022" name="New Phytol.">
        <title>Ecological generalism drives hyperdiversity of secondary metabolite gene clusters in xylarialean endophytes.</title>
        <authorList>
            <person name="Franco M.E.E."/>
            <person name="Wisecaver J.H."/>
            <person name="Arnold A.E."/>
            <person name="Ju Y.M."/>
            <person name="Slot J.C."/>
            <person name="Ahrendt S."/>
            <person name="Moore L.P."/>
            <person name="Eastman K.E."/>
            <person name="Scott K."/>
            <person name="Konkel Z."/>
            <person name="Mondo S.J."/>
            <person name="Kuo A."/>
            <person name="Hayes R.D."/>
            <person name="Haridas S."/>
            <person name="Andreopoulos B."/>
            <person name="Riley R."/>
            <person name="LaButti K."/>
            <person name="Pangilinan J."/>
            <person name="Lipzen A."/>
            <person name="Amirebrahimi M."/>
            <person name="Yan J."/>
            <person name="Adam C."/>
            <person name="Keymanesh K."/>
            <person name="Ng V."/>
            <person name="Louie K."/>
            <person name="Northen T."/>
            <person name="Drula E."/>
            <person name="Henrissat B."/>
            <person name="Hsieh H.M."/>
            <person name="Youens-Clark K."/>
            <person name="Lutzoni F."/>
            <person name="Miadlikowska J."/>
            <person name="Eastwood D.C."/>
            <person name="Hamelin R.C."/>
            <person name="Grigoriev I.V."/>
            <person name="U'Ren J.M."/>
        </authorList>
    </citation>
    <scope>NUCLEOTIDE SEQUENCE [LARGE SCALE GENOMIC DNA]</scope>
    <source>
        <strain evidence="1 2">ER1909</strain>
    </source>
</reference>